<keyword evidence="2" id="KW-1185">Reference proteome</keyword>
<dbReference type="EMBL" id="LVYV01000055">
    <property type="protein sequence ID" value="KZD20586.1"/>
    <property type="molecule type" value="Genomic_DNA"/>
</dbReference>
<accession>A0A163X8Z7</accession>
<dbReference type="AlphaFoldDB" id="A0A163X8Z7"/>
<evidence type="ECO:0008006" key="3">
    <source>
        <dbReference type="Google" id="ProtNLM"/>
    </source>
</evidence>
<sequence length="125" mass="13445">MRQGEVDEGIEMRFKHTLLGLLVAAGMASGATVSHAEGLLPGAAFSVDCQNGAVYKLTSGRVTFPGDIVTGHLYLTPHSAMPVRLIPMGEGYRYAGRGVWLDGIREHALLYRAKYSPVACVVTRI</sequence>
<evidence type="ECO:0000313" key="2">
    <source>
        <dbReference type="Proteomes" id="UP000076574"/>
    </source>
</evidence>
<reference evidence="1 2" key="1">
    <citation type="submission" date="2016-03" db="EMBL/GenBank/DDBJ databases">
        <title>Microsymbionts genomes from the relict species Vavilovia formosa (Stev.) Fed.</title>
        <authorList>
            <person name="Kopat V."/>
            <person name="Chirak E."/>
            <person name="Kimeklis A."/>
            <person name="Andronov E."/>
        </authorList>
    </citation>
    <scope>NUCLEOTIDE SEQUENCE [LARGE SCALE GENOMIC DNA]</scope>
    <source>
        <strain evidence="1 2">Vaf07</strain>
    </source>
</reference>
<dbReference type="Proteomes" id="UP000076574">
    <property type="component" value="Unassembled WGS sequence"/>
</dbReference>
<proteinExistence type="predicted"/>
<comment type="caution">
    <text evidence="1">The sequence shown here is derived from an EMBL/GenBank/DDBJ whole genome shotgun (WGS) entry which is preliminary data.</text>
</comment>
<evidence type="ECO:0000313" key="1">
    <source>
        <dbReference type="EMBL" id="KZD20586.1"/>
    </source>
</evidence>
<organism evidence="1 2">
    <name type="scientific">Tardiphaga robiniae</name>
    <dbReference type="NCBI Taxonomy" id="943830"/>
    <lineage>
        <taxon>Bacteria</taxon>
        <taxon>Pseudomonadati</taxon>
        <taxon>Pseudomonadota</taxon>
        <taxon>Alphaproteobacteria</taxon>
        <taxon>Hyphomicrobiales</taxon>
        <taxon>Nitrobacteraceae</taxon>
        <taxon>Tardiphaga</taxon>
    </lineage>
</organism>
<protein>
    <recommendedName>
        <fullName evidence="3">Lysozyme inhibitor</fullName>
    </recommendedName>
</protein>
<gene>
    <name evidence="1" type="ORF">A4A58_17760</name>
</gene>
<name>A0A163X8Z7_9BRAD</name>